<dbReference type="CDD" id="cd00018">
    <property type="entry name" value="AP2"/>
    <property type="match status" value="1"/>
</dbReference>
<dbReference type="GO" id="GO:0005634">
    <property type="term" value="C:nucleus"/>
    <property type="evidence" value="ECO:0007669"/>
    <property type="project" value="UniProtKB-SubCell"/>
</dbReference>
<dbReference type="FunCoup" id="A0A1Q3AUL4">
    <property type="interactions" value="1242"/>
</dbReference>
<dbReference type="InterPro" id="IPR001471">
    <property type="entry name" value="AP2/ERF_dom"/>
</dbReference>
<dbReference type="PANTHER" id="PTHR31657:SF73">
    <property type="entry name" value="OS02G0752800 PROTEIN"/>
    <property type="match status" value="1"/>
</dbReference>
<keyword evidence="3" id="KW-0805">Transcription regulation</keyword>
<keyword evidence="4" id="KW-0238">DNA-binding</keyword>
<comment type="similarity">
    <text evidence="8">Belongs to the AP2/ERF transcription factor family. ERF subfamily.</text>
</comment>
<accession>A0A1Q3AUL4</accession>
<dbReference type="GO" id="GO:0000976">
    <property type="term" value="F:transcription cis-regulatory region binding"/>
    <property type="evidence" value="ECO:0007669"/>
    <property type="project" value="UniProtKB-ARBA"/>
</dbReference>
<dbReference type="OrthoDB" id="663856at2759"/>
<evidence type="ECO:0000313" key="12">
    <source>
        <dbReference type="Proteomes" id="UP000187406"/>
    </source>
</evidence>
<dbReference type="EMBL" id="BDDD01000105">
    <property type="protein sequence ID" value="GAV59272.1"/>
    <property type="molecule type" value="Genomic_DNA"/>
</dbReference>
<protein>
    <submittedName>
        <fullName evidence="11">AP2 domain-containing protein</fullName>
    </submittedName>
</protein>
<organism evidence="11 12">
    <name type="scientific">Cephalotus follicularis</name>
    <name type="common">Albany pitcher plant</name>
    <dbReference type="NCBI Taxonomy" id="3775"/>
    <lineage>
        <taxon>Eukaryota</taxon>
        <taxon>Viridiplantae</taxon>
        <taxon>Streptophyta</taxon>
        <taxon>Embryophyta</taxon>
        <taxon>Tracheophyta</taxon>
        <taxon>Spermatophyta</taxon>
        <taxon>Magnoliopsida</taxon>
        <taxon>eudicotyledons</taxon>
        <taxon>Gunneridae</taxon>
        <taxon>Pentapetalae</taxon>
        <taxon>rosids</taxon>
        <taxon>fabids</taxon>
        <taxon>Oxalidales</taxon>
        <taxon>Cephalotaceae</taxon>
        <taxon>Cephalotus</taxon>
    </lineage>
</organism>
<feature type="region of interest" description="Disordered" evidence="9">
    <location>
        <begin position="269"/>
        <end position="293"/>
    </location>
</feature>
<dbReference type="InterPro" id="IPR036955">
    <property type="entry name" value="AP2/ERF_dom_sf"/>
</dbReference>
<dbReference type="AlphaFoldDB" id="A0A1Q3AUL4"/>
<dbReference type="InterPro" id="IPR016177">
    <property type="entry name" value="DNA-bd_dom_sf"/>
</dbReference>
<reference evidence="12" key="1">
    <citation type="submission" date="2016-04" db="EMBL/GenBank/DDBJ databases">
        <title>Cephalotus genome sequencing.</title>
        <authorList>
            <person name="Fukushima K."/>
            <person name="Hasebe M."/>
            <person name="Fang X."/>
        </authorList>
    </citation>
    <scope>NUCLEOTIDE SEQUENCE [LARGE SCALE GENOMIC DNA]</scope>
    <source>
        <strain evidence="12">cv. St1</strain>
    </source>
</reference>
<dbReference type="InParanoid" id="A0A1Q3AUL4"/>
<dbReference type="Pfam" id="PF00847">
    <property type="entry name" value="AP2"/>
    <property type="match status" value="1"/>
</dbReference>
<dbReference type="STRING" id="3775.A0A1Q3AUL4"/>
<keyword evidence="12" id="KW-1185">Reference proteome</keyword>
<dbReference type="PANTHER" id="PTHR31657">
    <property type="entry name" value="ETHYLENE-RESPONSIVE TRANSCRIPTION FACTOR ERF061"/>
    <property type="match status" value="1"/>
</dbReference>
<keyword evidence="6" id="KW-0804">Transcription</keyword>
<dbReference type="GO" id="GO:0009873">
    <property type="term" value="P:ethylene-activated signaling pathway"/>
    <property type="evidence" value="ECO:0007669"/>
    <property type="project" value="UniProtKB-KW"/>
</dbReference>
<dbReference type="FunFam" id="3.30.730.10:FF:000001">
    <property type="entry name" value="Ethylene-responsive transcription factor 2"/>
    <property type="match status" value="1"/>
</dbReference>
<feature type="domain" description="AP2/ERF" evidence="10">
    <location>
        <begin position="175"/>
        <end position="232"/>
    </location>
</feature>
<evidence type="ECO:0000256" key="5">
    <source>
        <dbReference type="ARBA" id="ARBA00023159"/>
    </source>
</evidence>
<dbReference type="InterPro" id="IPR051758">
    <property type="entry name" value="ERF/AP2-like"/>
</dbReference>
<evidence type="ECO:0000313" key="11">
    <source>
        <dbReference type="EMBL" id="GAV59272.1"/>
    </source>
</evidence>
<keyword evidence="5" id="KW-0010">Activator</keyword>
<comment type="subcellular location">
    <subcellularLocation>
        <location evidence="1">Nucleus</location>
    </subcellularLocation>
</comment>
<evidence type="ECO:0000256" key="4">
    <source>
        <dbReference type="ARBA" id="ARBA00023125"/>
    </source>
</evidence>
<evidence type="ECO:0000259" key="10">
    <source>
        <dbReference type="PROSITE" id="PS51032"/>
    </source>
</evidence>
<dbReference type="GO" id="GO:0003700">
    <property type="term" value="F:DNA-binding transcription factor activity"/>
    <property type="evidence" value="ECO:0007669"/>
    <property type="project" value="InterPro"/>
</dbReference>
<keyword evidence="2" id="KW-0936">Ethylene signaling pathway</keyword>
<name>A0A1Q3AUL4_CEPFO</name>
<evidence type="ECO:0000256" key="1">
    <source>
        <dbReference type="ARBA" id="ARBA00004123"/>
    </source>
</evidence>
<sequence length="373" mass="41115">MTAAMDFYSSTTDLLLQDSFRGGGGGGELMEALEPFMKSASSITPSPSTIPSPSISLPSTSTSLLSFSHSFPSLEPNLYPNDCSTSMTHIFPNGFSIHDQSGLQQQPGSLGLNNLTPSQIHHIQAQFPFQTQHQNFTYQPQQYQNQQHTLNFLSPKPILMKQVGTSGSPQKPTKLYRGVRQRHWGKWVAEIRLPKNRTRLWLGTFDTAEEAALAYDKAAYKLRGDFARLNFPNLRHQGSHIGGEFGDYKPLHSSVDAKLQAICQSLADSQKQGKAGKQGRSSSTKKKRATSQVVAKQEAEKLQVVVEESKEMETCLKVESTSSSSDGSAGSSPLSDLTFPDFTEPAWDVTAVSDNFMLHKYPSYEIDWASILS</sequence>
<evidence type="ECO:0000256" key="2">
    <source>
        <dbReference type="ARBA" id="ARBA00022745"/>
    </source>
</evidence>
<comment type="caution">
    <text evidence="11">The sequence shown here is derived from an EMBL/GenBank/DDBJ whole genome shotgun (WGS) entry which is preliminary data.</text>
</comment>
<evidence type="ECO:0000256" key="8">
    <source>
        <dbReference type="ARBA" id="ARBA00024343"/>
    </source>
</evidence>
<evidence type="ECO:0000256" key="6">
    <source>
        <dbReference type="ARBA" id="ARBA00023163"/>
    </source>
</evidence>
<keyword evidence="7" id="KW-0539">Nucleus</keyword>
<evidence type="ECO:0000256" key="7">
    <source>
        <dbReference type="ARBA" id="ARBA00023242"/>
    </source>
</evidence>
<gene>
    <name evidence="11" type="ORF">CFOL_v3_02803</name>
</gene>
<evidence type="ECO:0000256" key="9">
    <source>
        <dbReference type="SAM" id="MobiDB-lite"/>
    </source>
</evidence>
<dbReference type="PROSITE" id="PS51032">
    <property type="entry name" value="AP2_ERF"/>
    <property type="match status" value="1"/>
</dbReference>
<dbReference type="Gene3D" id="3.30.730.10">
    <property type="entry name" value="AP2/ERF domain"/>
    <property type="match status" value="1"/>
</dbReference>
<dbReference type="SMART" id="SM00380">
    <property type="entry name" value="AP2"/>
    <property type="match status" value="1"/>
</dbReference>
<dbReference type="PRINTS" id="PR00367">
    <property type="entry name" value="ETHRSPELEMNT"/>
</dbReference>
<dbReference type="SUPFAM" id="SSF54171">
    <property type="entry name" value="DNA-binding domain"/>
    <property type="match status" value="1"/>
</dbReference>
<dbReference type="Proteomes" id="UP000187406">
    <property type="component" value="Unassembled WGS sequence"/>
</dbReference>
<evidence type="ECO:0000256" key="3">
    <source>
        <dbReference type="ARBA" id="ARBA00023015"/>
    </source>
</evidence>
<proteinExistence type="inferred from homology"/>